<proteinExistence type="predicted"/>
<dbReference type="AlphaFoldDB" id="A0A9D4BPW8"/>
<name>A0A9D4BPW8_DREPO</name>
<keyword evidence="3" id="KW-1185">Reference proteome</keyword>
<sequence>MTLPLGPAASSNIASRPYTSSQLTSGWVVLSSVTASIYNPTPKTACPKFTLQVPNVSVTIPTSASPRTPVQNEPVLRLNDGFNLDFFEEEPLVPLAFSASSTATMASQ</sequence>
<organism evidence="2 3">
    <name type="scientific">Dreissena polymorpha</name>
    <name type="common">Zebra mussel</name>
    <name type="synonym">Mytilus polymorpha</name>
    <dbReference type="NCBI Taxonomy" id="45954"/>
    <lineage>
        <taxon>Eukaryota</taxon>
        <taxon>Metazoa</taxon>
        <taxon>Spiralia</taxon>
        <taxon>Lophotrochozoa</taxon>
        <taxon>Mollusca</taxon>
        <taxon>Bivalvia</taxon>
        <taxon>Autobranchia</taxon>
        <taxon>Heteroconchia</taxon>
        <taxon>Euheterodonta</taxon>
        <taxon>Imparidentia</taxon>
        <taxon>Neoheterodontei</taxon>
        <taxon>Myida</taxon>
        <taxon>Dreissenoidea</taxon>
        <taxon>Dreissenidae</taxon>
        <taxon>Dreissena</taxon>
    </lineage>
</organism>
<feature type="region of interest" description="Disordered" evidence="1">
    <location>
        <begin position="1"/>
        <end position="21"/>
    </location>
</feature>
<comment type="caution">
    <text evidence="2">The sequence shown here is derived from an EMBL/GenBank/DDBJ whole genome shotgun (WGS) entry which is preliminary data.</text>
</comment>
<accession>A0A9D4BPW8</accession>
<dbReference type="EMBL" id="JAIWYP010000014">
    <property type="protein sequence ID" value="KAH3712036.1"/>
    <property type="molecule type" value="Genomic_DNA"/>
</dbReference>
<feature type="compositionally biased region" description="Polar residues" evidence="1">
    <location>
        <begin position="9"/>
        <end position="21"/>
    </location>
</feature>
<protein>
    <submittedName>
        <fullName evidence="2">Uncharacterized protein</fullName>
    </submittedName>
</protein>
<evidence type="ECO:0000313" key="2">
    <source>
        <dbReference type="EMBL" id="KAH3712036.1"/>
    </source>
</evidence>
<evidence type="ECO:0000313" key="3">
    <source>
        <dbReference type="Proteomes" id="UP000828390"/>
    </source>
</evidence>
<gene>
    <name evidence="2" type="ORF">DPMN_071713</name>
</gene>
<dbReference type="Proteomes" id="UP000828390">
    <property type="component" value="Unassembled WGS sequence"/>
</dbReference>
<reference evidence="2" key="1">
    <citation type="journal article" date="2019" name="bioRxiv">
        <title>The Genome of the Zebra Mussel, Dreissena polymorpha: A Resource for Invasive Species Research.</title>
        <authorList>
            <person name="McCartney M.A."/>
            <person name="Auch B."/>
            <person name="Kono T."/>
            <person name="Mallez S."/>
            <person name="Zhang Y."/>
            <person name="Obille A."/>
            <person name="Becker A."/>
            <person name="Abrahante J.E."/>
            <person name="Garbe J."/>
            <person name="Badalamenti J.P."/>
            <person name="Herman A."/>
            <person name="Mangelson H."/>
            <person name="Liachko I."/>
            <person name="Sullivan S."/>
            <person name="Sone E.D."/>
            <person name="Koren S."/>
            <person name="Silverstein K.A.T."/>
            <person name="Beckman K.B."/>
            <person name="Gohl D.M."/>
        </authorList>
    </citation>
    <scope>NUCLEOTIDE SEQUENCE</scope>
    <source>
        <strain evidence="2">Duluth1</strain>
        <tissue evidence="2">Whole animal</tissue>
    </source>
</reference>
<reference evidence="2" key="2">
    <citation type="submission" date="2020-11" db="EMBL/GenBank/DDBJ databases">
        <authorList>
            <person name="McCartney M.A."/>
            <person name="Auch B."/>
            <person name="Kono T."/>
            <person name="Mallez S."/>
            <person name="Becker A."/>
            <person name="Gohl D.M."/>
            <person name="Silverstein K.A.T."/>
            <person name="Koren S."/>
            <person name="Bechman K.B."/>
            <person name="Herman A."/>
            <person name="Abrahante J.E."/>
            <person name="Garbe J."/>
        </authorList>
    </citation>
    <scope>NUCLEOTIDE SEQUENCE</scope>
    <source>
        <strain evidence="2">Duluth1</strain>
        <tissue evidence="2">Whole animal</tissue>
    </source>
</reference>
<evidence type="ECO:0000256" key="1">
    <source>
        <dbReference type="SAM" id="MobiDB-lite"/>
    </source>
</evidence>